<protein>
    <submittedName>
        <fullName evidence="1">Uncharacterized protein</fullName>
    </submittedName>
</protein>
<dbReference type="AlphaFoldDB" id="U2Z814"/>
<name>U2Z814_9RHOB</name>
<sequence length="42" mass="4957">MFQFIFRSSHRLYAGLDRPLSPLCGARAAATLIWIKRKHRRD</sequence>
<dbReference type="Proteomes" id="UP000016566">
    <property type="component" value="Unassembled WGS sequence"/>
</dbReference>
<accession>U2Z814</accession>
<evidence type="ECO:0000313" key="2">
    <source>
        <dbReference type="Proteomes" id="UP000016566"/>
    </source>
</evidence>
<keyword evidence="2" id="KW-1185">Reference proteome</keyword>
<comment type="caution">
    <text evidence="1">The sequence shown here is derived from an EMBL/GenBank/DDBJ whole genome shotgun (WGS) entry which is preliminary data.</text>
</comment>
<dbReference type="EMBL" id="BATB01000110">
    <property type="protein sequence ID" value="GAD57600.1"/>
    <property type="molecule type" value="Genomic_DNA"/>
</dbReference>
<organism evidence="1 2">
    <name type="scientific">Limimaricola cinnabarinus LL-001</name>
    <dbReference type="NCBI Taxonomy" id="1337093"/>
    <lineage>
        <taxon>Bacteria</taxon>
        <taxon>Pseudomonadati</taxon>
        <taxon>Pseudomonadota</taxon>
        <taxon>Alphaproteobacteria</taxon>
        <taxon>Rhodobacterales</taxon>
        <taxon>Paracoccaceae</taxon>
        <taxon>Limimaricola</taxon>
    </lineage>
</organism>
<proteinExistence type="predicted"/>
<gene>
    <name evidence="1" type="ORF">MBELCI_3652</name>
</gene>
<evidence type="ECO:0000313" key="1">
    <source>
        <dbReference type="EMBL" id="GAD57600.1"/>
    </source>
</evidence>
<reference evidence="1" key="1">
    <citation type="journal article" date="2013" name="Genome Announc.">
        <title>Draft Genome Sequence of Loktanella cinnabarina LL-001T, Isolated from Deep-Sea Floor Sediment.</title>
        <authorList>
            <person name="Nishi S."/>
            <person name="Tsubouchi T."/>
            <person name="Takaki Y."/>
            <person name="Koyanagi R."/>
            <person name="Satoh N."/>
            <person name="Maruyama T."/>
            <person name="Hatada Y."/>
        </authorList>
    </citation>
    <scope>NUCLEOTIDE SEQUENCE [LARGE SCALE GENOMIC DNA]</scope>
    <source>
        <strain evidence="1">LL-001</strain>
    </source>
</reference>
<dbReference type="STRING" id="1337093.MBELCI_3652"/>